<dbReference type="PANTHER" id="PTHR31339">
    <property type="entry name" value="PECTIN LYASE-RELATED"/>
    <property type="match status" value="1"/>
</dbReference>
<protein>
    <submittedName>
        <fullName evidence="1">Uncharacterized protein</fullName>
    </submittedName>
</protein>
<dbReference type="SUPFAM" id="SSF51126">
    <property type="entry name" value="Pectin lyase-like"/>
    <property type="match status" value="1"/>
</dbReference>
<dbReference type="Gene3D" id="2.160.20.10">
    <property type="entry name" value="Single-stranded right-handed beta-helix, Pectin lyase-like"/>
    <property type="match status" value="1"/>
</dbReference>
<comment type="caution">
    <text evidence="1">The sequence shown here is derived from an EMBL/GenBank/DDBJ whole genome shotgun (WGS) entry which is preliminary data.</text>
</comment>
<accession>A0ABQ7YBF1</accession>
<name>A0ABQ7YBF1_BRANA</name>
<organism evidence="1 2">
    <name type="scientific">Brassica napus</name>
    <name type="common">Rape</name>
    <dbReference type="NCBI Taxonomy" id="3708"/>
    <lineage>
        <taxon>Eukaryota</taxon>
        <taxon>Viridiplantae</taxon>
        <taxon>Streptophyta</taxon>
        <taxon>Embryophyta</taxon>
        <taxon>Tracheophyta</taxon>
        <taxon>Spermatophyta</taxon>
        <taxon>Magnoliopsida</taxon>
        <taxon>eudicotyledons</taxon>
        <taxon>Gunneridae</taxon>
        <taxon>Pentapetalae</taxon>
        <taxon>rosids</taxon>
        <taxon>malvids</taxon>
        <taxon>Brassicales</taxon>
        <taxon>Brassicaceae</taxon>
        <taxon>Brassiceae</taxon>
        <taxon>Brassica</taxon>
    </lineage>
</organism>
<keyword evidence="2" id="KW-1185">Reference proteome</keyword>
<dbReference type="InterPro" id="IPR011050">
    <property type="entry name" value="Pectin_lyase_fold/virulence"/>
</dbReference>
<dbReference type="InterPro" id="IPR051801">
    <property type="entry name" value="GH28_Enzymes"/>
</dbReference>
<dbReference type="PANTHER" id="PTHR31339:SF69">
    <property type="entry name" value="PENTATRICOPEPTIDE REPEAT-CONTAINING PROTEIN"/>
    <property type="match status" value="1"/>
</dbReference>
<proteinExistence type="predicted"/>
<sequence>MSLNARRFFSALRADLYFKSKLVECVSLTSYGRGRELPGKRHRSLLYGQILTDVVIKGENGTTDGQGSKWWDWFRNGELNYTRPHLVELMNSTDVVVKNLTIFASLDSPNTDGVDPGEFLMNLN</sequence>
<dbReference type="EMBL" id="JAGKQM010000018">
    <property type="protein sequence ID" value="KAH0865509.1"/>
    <property type="molecule type" value="Genomic_DNA"/>
</dbReference>
<gene>
    <name evidence="1" type="ORF">HID58_082720</name>
</gene>
<dbReference type="InterPro" id="IPR012334">
    <property type="entry name" value="Pectin_lyas_fold"/>
</dbReference>
<reference evidence="1 2" key="1">
    <citation type="submission" date="2021-05" db="EMBL/GenBank/DDBJ databases">
        <title>Genome Assembly of Synthetic Allotetraploid Brassica napus Reveals Homoeologous Exchanges between Subgenomes.</title>
        <authorList>
            <person name="Davis J.T."/>
        </authorList>
    </citation>
    <scope>NUCLEOTIDE SEQUENCE [LARGE SCALE GENOMIC DNA]</scope>
    <source>
        <strain evidence="2">cv. Da-Ae</strain>
        <tissue evidence="1">Seedling</tissue>
    </source>
</reference>
<dbReference type="Proteomes" id="UP000824890">
    <property type="component" value="Unassembled WGS sequence"/>
</dbReference>
<evidence type="ECO:0000313" key="2">
    <source>
        <dbReference type="Proteomes" id="UP000824890"/>
    </source>
</evidence>
<evidence type="ECO:0000313" key="1">
    <source>
        <dbReference type="EMBL" id="KAH0865509.1"/>
    </source>
</evidence>